<organism evidence="1 2">
    <name type="scientific">SAR86 cluster bacterium</name>
    <dbReference type="NCBI Taxonomy" id="2030880"/>
    <lineage>
        <taxon>Bacteria</taxon>
        <taxon>Pseudomonadati</taxon>
        <taxon>Pseudomonadota</taxon>
        <taxon>Gammaproteobacteria</taxon>
        <taxon>SAR86 cluster</taxon>
    </lineage>
</organism>
<dbReference type="Pfam" id="PF00702">
    <property type="entry name" value="Hydrolase"/>
    <property type="match status" value="1"/>
</dbReference>
<dbReference type="InterPro" id="IPR036412">
    <property type="entry name" value="HAD-like_sf"/>
</dbReference>
<protein>
    <submittedName>
        <fullName evidence="1">Haloacid dehalogenase</fullName>
    </submittedName>
</protein>
<comment type="caution">
    <text evidence="1">The sequence shown here is derived from an EMBL/GenBank/DDBJ whole genome shotgun (WGS) entry which is preliminary data.</text>
</comment>
<dbReference type="AlphaFoldDB" id="A0A2A5B9Y2"/>
<dbReference type="Proteomes" id="UP000218327">
    <property type="component" value="Unassembled WGS sequence"/>
</dbReference>
<dbReference type="GO" id="GO:0005829">
    <property type="term" value="C:cytosol"/>
    <property type="evidence" value="ECO:0007669"/>
    <property type="project" value="TreeGrafter"/>
</dbReference>
<dbReference type="GO" id="GO:0006281">
    <property type="term" value="P:DNA repair"/>
    <property type="evidence" value="ECO:0007669"/>
    <property type="project" value="TreeGrafter"/>
</dbReference>
<dbReference type="InterPro" id="IPR023214">
    <property type="entry name" value="HAD_sf"/>
</dbReference>
<dbReference type="PANTHER" id="PTHR43434">
    <property type="entry name" value="PHOSPHOGLYCOLATE PHOSPHATASE"/>
    <property type="match status" value="1"/>
</dbReference>
<dbReference type="Gene3D" id="3.40.50.1000">
    <property type="entry name" value="HAD superfamily/HAD-like"/>
    <property type="match status" value="1"/>
</dbReference>
<dbReference type="SFLD" id="SFLDS00003">
    <property type="entry name" value="Haloacid_Dehalogenase"/>
    <property type="match status" value="1"/>
</dbReference>
<sequence>MPPWADIDTIMFDMDGTLLDLHFDTYFWQVLVPKIYSQTHGVSTGAARQIIIDKYSEVRGTLNWYCLDYWERELKLEIANLKATIKHKIKIRPNVEKILQTLKLSNKRLLLITNAHPSSLKIKMEHTGIGDYFHQCISSHHLKLAKENHGFWESLQQLEPYDPERTILFDDSLPVLRQAQAEGIRHLYAIKQPDSQQPSLEAAEFPQVDDFDHIMPDRNNSNN</sequence>
<dbReference type="EMBL" id="NVVJ01000003">
    <property type="protein sequence ID" value="PCJ28265.1"/>
    <property type="molecule type" value="Genomic_DNA"/>
</dbReference>
<accession>A0A2A5B9Y2</accession>
<name>A0A2A5B9Y2_9GAMM</name>
<dbReference type="InterPro" id="IPR050155">
    <property type="entry name" value="HAD-like_hydrolase_sf"/>
</dbReference>
<dbReference type="SFLD" id="SFLDG01129">
    <property type="entry name" value="C1.5:_HAD__Beta-PGM__Phosphata"/>
    <property type="match status" value="1"/>
</dbReference>
<dbReference type="GO" id="GO:0008967">
    <property type="term" value="F:phosphoglycolate phosphatase activity"/>
    <property type="evidence" value="ECO:0007669"/>
    <property type="project" value="TreeGrafter"/>
</dbReference>
<dbReference type="NCBIfam" id="TIGR01509">
    <property type="entry name" value="HAD-SF-IA-v3"/>
    <property type="match status" value="1"/>
</dbReference>
<dbReference type="CDD" id="cd01427">
    <property type="entry name" value="HAD_like"/>
    <property type="match status" value="1"/>
</dbReference>
<proteinExistence type="predicted"/>
<dbReference type="InterPro" id="IPR006439">
    <property type="entry name" value="HAD-SF_hydro_IA"/>
</dbReference>
<dbReference type="PANTHER" id="PTHR43434:SF3">
    <property type="entry name" value="GMP_IMP NUCLEOTIDASE YRFG"/>
    <property type="match status" value="1"/>
</dbReference>
<dbReference type="SUPFAM" id="SSF56784">
    <property type="entry name" value="HAD-like"/>
    <property type="match status" value="1"/>
</dbReference>
<gene>
    <name evidence="1" type="ORF">COA96_01805</name>
</gene>
<dbReference type="NCBIfam" id="NF011564">
    <property type="entry name" value="PRK14988.1"/>
    <property type="match status" value="1"/>
</dbReference>
<reference evidence="2" key="1">
    <citation type="submission" date="2017-08" db="EMBL/GenBank/DDBJ databases">
        <title>A dynamic microbial community with high functional redundancy inhabits the cold, oxic subseafloor aquifer.</title>
        <authorList>
            <person name="Tully B.J."/>
            <person name="Wheat C.G."/>
            <person name="Glazer B.T."/>
            <person name="Huber J.A."/>
        </authorList>
    </citation>
    <scope>NUCLEOTIDE SEQUENCE [LARGE SCALE GENOMIC DNA]</scope>
</reference>
<evidence type="ECO:0000313" key="2">
    <source>
        <dbReference type="Proteomes" id="UP000218327"/>
    </source>
</evidence>
<evidence type="ECO:0000313" key="1">
    <source>
        <dbReference type="EMBL" id="PCJ28265.1"/>
    </source>
</evidence>